<comment type="similarity">
    <text evidence="1">Belongs to the AB hydrolase superfamily. AB hydrolase 4 family.</text>
</comment>
<evidence type="ECO:0000313" key="5">
    <source>
        <dbReference type="EMBL" id="OAG29543.1"/>
    </source>
</evidence>
<keyword evidence="3" id="KW-0472">Membrane</keyword>
<dbReference type="InterPro" id="IPR000073">
    <property type="entry name" value="AB_hydrolase_1"/>
</dbReference>
<evidence type="ECO:0000313" key="6">
    <source>
        <dbReference type="Proteomes" id="UP000185944"/>
    </source>
</evidence>
<dbReference type="AlphaFoldDB" id="A0A177EC61"/>
<evidence type="ECO:0000256" key="3">
    <source>
        <dbReference type="SAM" id="Phobius"/>
    </source>
</evidence>
<feature type="active site" description="Charge relay system" evidence="2">
    <location>
        <position position="352"/>
    </location>
</feature>
<dbReference type="Gene3D" id="3.40.50.1820">
    <property type="entry name" value="alpha/beta hydrolase"/>
    <property type="match status" value="1"/>
</dbReference>
<dbReference type="SUPFAM" id="SSF53474">
    <property type="entry name" value="alpha/beta-Hydrolases"/>
    <property type="match status" value="1"/>
</dbReference>
<dbReference type="PANTHER" id="PTHR10794">
    <property type="entry name" value="ABHYDROLASE DOMAIN-CONTAINING PROTEIN"/>
    <property type="match status" value="1"/>
</dbReference>
<dbReference type="Proteomes" id="UP000185944">
    <property type="component" value="Unassembled WGS sequence"/>
</dbReference>
<dbReference type="Pfam" id="PF12697">
    <property type="entry name" value="Abhydrolase_6"/>
    <property type="match status" value="1"/>
</dbReference>
<protein>
    <submittedName>
        <fullName evidence="5">Abhydrolase domain-containing protein 1/3</fullName>
    </submittedName>
</protein>
<dbReference type="InterPro" id="IPR050960">
    <property type="entry name" value="AB_hydrolase_4_sf"/>
</dbReference>
<feature type="active site" description="Charge relay system" evidence="2">
    <location>
        <position position="219"/>
    </location>
</feature>
<keyword evidence="6" id="KW-1185">Reference proteome</keyword>
<sequence length="407" mass="46301">MVDIRAAIIERGRGGARLYKKNARSFFSFASTLTLFSVLLGLRWVFLIYTLYYVFMCKKISLYYQPTKHNRAIVSKLKGLEKVFYPHILWILPQIQTVVYFVRQKRLNAHTEVEIEQDDGGSFFINVYNPAKGGDKPGPTHTVVLVHGLGGSGQSKHVTLLGAHLLEQNFRVIAFNARGTLHKLKTPTFFHIGWTKDLVAAFRYVMETYEGTVSGVGFSLGGHWLTKVFGELHSHFTAPEQKRILGGMAISIPFDFVKISEYMKKPIPKRIYNRQFARKIHKFVIRNRDVFEREGYPVPEILKTNTLHGLDTLLTAPVFKIKNIDDYYFQESAARVIPQIDKPFLILNSKDDPIVPLHTIPIDTCTQSSHVILALTEKGGHMGFLGYNDYLTYAEEAAIEFIQALNG</sequence>
<evidence type="ECO:0000259" key="4">
    <source>
        <dbReference type="Pfam" id="PF12697"/>
    </source>
</evidence>
<feature type="active site" description="Charge relay system" evidence="2">
    <location>
        <position position="381"/>
    </location>
</feature>
<comment type="caution">
    <text evidence="5">The sequence shown here is derived from an EMBL/GenBank/DDBJ whole genome shotgun (WGS) entry which is preliminary data.</text>
</comment>
<keyword evidence="3" id="KW-0812">Transmembrane</keyword>
<dbReference type="InterPro" id="IPR012020">
    <property type="entry name" value="ABHD4"/>
</dbReference>
<feature type="transmembrane region" description="Helical" evidence="3">
    <location>
        <begin position="26"/>
        <end position="55"/>
    </location>
</feature>
<dbReference type="PANTHER" id="PTHR10794:SF63">
    <property type="entry name" value="ALPHA_BETA HYDROLASE 1, ISOFORM A"/>
    <property type="match status" value="1"/>
</dbReference>
<proteinExistence type="inferred from homology"/>
<gene>
    <name evidence="5" type="ORF">NEDG_00676</name>
</gene>
<keyword evidence="3" id="KW-1133">Transmembrane helix</keyword>
<name>A0A177EC61_9MICR</name>
<dbReference type="GO" id="GO:0034338">
    <property type="term" value="F:short-chain carboxylesterase activity"/>
    <property type="evidence" value="ECO:0007669"/>
    <property type="project" value="TreeGrafter"/>
</dbReference>
<organism evidence="5 6">
    <name type="scientific">Nematocida displodere</name>
    <dbReference type="NCBI Taxonomy" id="1805483"/>
    <lineage>
        <taxon>Eukaryota</taxon>
        <taxon>Fungi</taxon>
        <taxon>Fungi incertae sedis</taxon>
        <taxon>Microsporidia</taxon>
        <taxon>Nematocida</taxon>
    </lineage>
</organism>
<dbReference type="GO" id="GO:0047372">
    <property type="term" value="F:monoacylglycerol lipase activity"/>
    <property type="evidence" value="ECO:0007669"/>
    <property type="project" value="TreeGrafter"/>
</dbReference>
<dbReference type="InterPro" id="IPR029058">
    <property type="entry name" value="AB_hydrolase_fold"/>
</dbReference>
<evidence type="ECO:0000256" key="2">
    <source>
        <dbReference type="PIRSR" id="PIRSR005211-1"/>
    </source>
</evidence>
<evidence type="ECO:0000256" key="1">
    <source>
        <dbReference type="ARBA" id="ARBA00010884"/>
    </source>
</evidence>
<reference evidence="5 6" key="1">
    <citation type="submission" date="2016-02" db="EMBL/GenBank/DDBJ databases">
        <title>Discovery of a natural microsporidian pathogen with a broad tissue tropism in Caenorhabditis elegans.</title>
        <authorList>
            <person name="Luallen R.J."/>
            <person name="Reinke A.W."/>
            <person name="Tong L."/>
            <person name="Botts M.R."/>
            <person name="Felix M.-A."/>
            <person name="Troemel E.R."/>
        </authorList>
    </citation>
    <scope>NUCLEOTIDE SEQUENCE [LARGE SCALE GENOMIC DNA]</scope>
    <source>
        <strain evidence="5 6">JUm2807</strain>
    </source>
</reference>
<feature type="domain" description="AB hydrolase-1" evidence="4">
    <location>
        <begin position="143"/>
        <end position="385"/>
    </location>
</feature>
<dbReference type="RefSeq" id="XP_067544191.1">
    <property type="nucleotide sequence ID" value="XM_067688094.1"/>
</dbReference>
<dbReference type="EMBL" id="LTDL01000040">
    <property type="protein sequence ID" value="OAG29543.1"/>
    <property type="molecule type" value="Genomic_DNA"/>
</dbReference>
<dbReference type="GeneID" id="93647026"/>
<dbReference type="VEuPathDB" id="MicrosporidiaDB:NEDG_00676"/>
<dbReference type="STRING" id="1805483.A0A177EC61"/>
<dbReference type="OrthoDB" id="5954035at2759"/>
<keyword evidence="5" id="KW-0378">Hydrolase</keyword>
<dbReference type="PIRSF" id="PIRSF005211">
    <property type="entry name" value="Ab_hydro_YheT"/>
    <property type="match status" value="1"/>
</dbReference>
<accession>A0A177EC61</accession>